<dbReference type="Proteomes" id="UP001526147">
    <property type="component" value="Unassembled WGS sequence"/>
</dbReference>
<reference evidence="1 2" key="1">
    <citation type="submission" date="2022-10" db="EMBL/GenBank/DDBJ databases">
        <title>Draft genome assembly of moderately radiation resistant bacterium Metabacillus halosaccharovorans.</title>
        <authorList>
            <person name="Pal S."/>
            <person name="Gopinathan A."/>
        </authorList>
    </citation>
    <scope>NUCLEOTIDE SEQUENCE [LARGE SCALE GENOMIC DNA]</scope>
    <source>
        <strain evidence="1 2">VITHBRA001</strain>
    </source>
</reference>
<dbReference type="EMBL" id="JAOYEY010000048">
    <property type="protein sequence ID" value="MCV9887935.1"/>
    <property type="molecule type" value="Genomic_DNA"/>
</dbReference>
<keyword evidence="2" id="KW-1185">Reference proteome</keyword>
<dbReference type="RefSeq" id="WP_264144146.1">
    <property type="nucleotide sequence ID" value="NZ_JAOYEY010000048.1"/>
</dbReference>
<proteinExistence type="predicted"/>
<comment type="caution">
    <text evidence="1">The sequence shown here is derived from an EMBL/GenBank/DDBJ whole genome shotgun (WGS) entry which is preliminary data.</text>
</comment>
<sequence>MEFDGNKIKEKAITAFSRLKDNMKGTFYDMAEIPYSSVQQLAEFIQMHPDTKISTKNLLGNTYTFFRLKTNDKHFYLETNNERILQMDGYSNGKEFVSYRSYRNDHLDSPIKLI</sequence>
<evidence type="ECO:0000313" key="1">
    <source>
        <dbReference type="EMBL" id="MCV9887935.1"/>
    </source>
</evidence>
<organism evidence="1 2">
    <name type="scientific">Metabacillus halosaccharovorans</name>
    <dbReference type="NCBI Taxonomy" id="930124"/>
    <lineage>
        <taxon>Bacteria</taxon>
        <taxon>Bacillati</taxon>
        <taxon>Bacillota</taxon>
        <taxon>Bacilli</taxon>
        <taxon>Bacillales</taxon>
        <taxon>Bacillaceae</taxon>
        <taxon>Metabacillus</taxon>
    </lineage>
</organism>
<gene>
    <name evidence="1" type="ORF">OIH86_20015</name>
</gene>
<protein>
    <submittedName>
        <fullName evidence="1">Uncharacterized protein</fullName>
    </submittedName>
</protein>
<name>A0ABT3DLJ9_9BACI</name>
<evidence type="ECO:0000313" key="2">
    <source>
        <dbReference type="Proteomes" id="UP001526147"/>
    </source>
</evidence>
<accession>A0ABT3DLJ9</accession>